<sequence>MSRTWSTKHRPNHQAPSTPRTPASSQSERFYPPSYYAEAAGIPYPPTRPEASERQGRGFSPVDAPSGTPHVRRSKSTHHSPSSSSSKEQRRRSRASPIDTIETQLLPTLKDTIERMTRPPSQISMAAEEDMDERPLARAQSVASKASSAASSSYLQRPHIPPRHPDRKPTKRESRAHFHHEEHVPSNSPIPPPTTPTSLRTGRLASKKLPSTSSEESVPRRNTSYDQSKIASSVTRKSGKKCSADEKAEKTPQMSLIGSPRKFERMRSQTEPATFTTPKSTNPPSFIPVRRGGNMASRTRTRRVAFSGETESDVDSPSDSAVAEMRQRKLVVANAVVVPSSSSESEKSIIGVFPKPPTSPAPAPLPPPAAQEEQTEASVQRSGSRGSRFGLGLGLSGYSLRFKSMFADAMKSESSSTVTASGKGQGAVAGNASGASPFLADLTPKPPHPFTRDVHSEDSDNRRKRELLGLFDRLDAQQDAFPASLGFETDHSIQEGLAFSGSGDCSASKWPPSRPQVDDSASEYSSDDHGDADEEENGSLHLEGDMGISLTRHIGPSRIPRLPSSREELRSVTSLSQRTGLQNDIGALNSRHSLISDVEMDETVDEVEQEPPAAAGSMELEKLAGSSSVAAAREREAFGIPHSVSDGLPTSDSLVSHAESWMSSVSNESWRDDYDDSSGYTGRLLKHLSVIQPEMMMKVTHDDAPDEGDAVRPDEEHDESDSPISADDPRDAERLSPPYASPLEDFPTPSITEPPLLPSVSWLSGNSPTFAAQRFAGPHADYVKDEDISRTLSDSSSWDDFRRVVVGEWGDAEAVRQEVIWELTETEVDFVNRQQNVIDMFIRPLRVQDSKKWVSGIPADITRLLDWLEDIVNLHVEIVNALLDARNQNQSVLLMVSHLLRPHVTRFEIYQPYLAKLEYVAAMIEQLLADDDSDFGMFVKLQESSIKSSNWTLERYLVEPVNRLSQYPDIFRRLLHATPKHHPDYVSMLSLFMSSRLVIRVLSEVKDREDEYELVKTICSHIRSMPFQVASRERRLLYQGTLNLSKSDMGSHGDRMVVEPSDSNLSSISDKVKVTGRTVLLSRAVEGLRGRSSSVKSTSSTATSVKSFRSAPSSFEIPREEFRQSMMDSLPAAPLTVQVLLFSDLLVLASALGTLKRQSLVVEEIDWQLLDEIGITKIVAVRQREGSPNTVELDVIQVENDNNTTESLIGSAEDPPLVTTVSLSASSPNAMNSWLPRFHESCQSTLRALASLTPSSSNDANRGSSADIRLTEPSPDLLDPKVYHESLIKSITDIGLPIPKSPSMQIYEEDSGAKVGSQQREREERGWWSVRFHRVMRELETKEVPSPA</sequence>
<dbReference type="InterPro" id="IPR000219">
    <property type="entry name" value="DH_dom"/>
</dbReference>
<dbReference type="OMA" id="FEIYQPY"/>
<dbReference type="GeneID" id="19203712"/>
<proteinExistence type="predicted"/>
<gene>
    <name evidence="3" type="ORF">CONPUDRAFT_157153</name>
</gene>
<dbReference type="PANTHER" id="PTHR12673:SF159">
    <property type="entry name" value="LD03170P"/>
    <property type="match status" value="1"/>
</dbReference>
<evidence type="ECO:0000259" key="2">
    <source>
        <dbReference type="PROSITE" id="PS50010"/>
    </source>
</evidence>
<dbReference type="Pfam" id="PF00621">
    <property type="entry name" value="RhoGEF"/>
    <property type="match status" value="1"/>
</dbReference>
<feature type="compositionally biased region" description="Low complexity" evidence="1">
    <location>
        <begin position="137"/>
        <end position="153"/>
    </location>
</feature>
<dbReference type="RefSeq" id="XP_007772265.1">
    <property type="nucleotide sequence ID" value="XM_007774075.1"/>
</dbReference>
<feature type="compositionally biased region" description="Basic and acidic residues" evidence="1">
    <location>
        <begin position="163"/>
        <end position="184"/>
    </location>
</feature>
<dbReference type="KEGG" id="cput:CONPUDRAFT_157153"/>
<feature type="compositionally biased region" description="Polar residues" evidence="1">
    <location>
        <begin position="269"/>
        <end position="284"/>
    </location>
</feature>
<dbReference type="InterPro" id="IPR035899">
    <property type="entry name" value="DBL_dom_sf"/>
</dbReference>
<feature type="region of interest" description="Disordered" evidence="1">
    <location>
        <begin position="1253"/>
        <end position="1275"/>
    </location>
</feature>
<evidence type="ECO:0000313" key="3">
    <source>
        <dbReference type="EMBL" id="EIW77982.1"/>
    </source>
</evidence>
<dbReference type="SUPFAM" id="SSF48065">
    <property type="entry name" value="DBL homology domain (DH-domain)"/>
    <property type="match status" value="1"/>
</dbReference>
<reference evidence="4" key="1">
    <citation type="journal article" date="2012" name="Science">
        <title>The Paleozoic origin of enzymatic lignin decomposition reconstructed from 31 fungal genomes.</title>
        <authorList>
            <person name="Floudas D."/>
            <person name="Binder M."/>
            <person name="Riley R."/>
            <person name="Barry K."/>
            <person name="Blanchette R.A."/>
            <person name="Henrissat B."/>
            <person name="Martinez A.T."/>
            <person name="Otillar R."/>
            <person name="Spatafora J.W."/>
            <person name="Yadav J.S."/>
            <person name="Aerts A."/>
            <person name="Benoit I."/>
            <person name="Boyd A."/>
            <person name="Carlson A."/>
            <person name="Copeland A."/>
            <person name="Coutinho P.M."/>
            <person name="de Vries R.P."/>
            <person name="Ferreira P."/>
            <person name="Findley K."/>
            <person name="Foster B."/>
            <person name="Gaskell J."/>
            <person name="Glotzer D."/>
            <person name="Gorecki P."/>
            <person name="Heitman J."/>
            <person name="Hesse C."/>
            <person name="Hori C."/>
            <person name="Igarashi K."/>
            <person name="Jurgens J.A."/>
            <person name="Kallen N."/>
            <person name="Kersten P."/>
            <person name="Kohler A."/>
            <person name="Kuees U."/>
            <person name="Kumar T.K.A."/>
            <person name="Kuo A."/>
            <person name="LaButti K."/>
            <person name="Larrondo L.F."/>
            <person name="Lindquist E."/>
            <person name="Ling A."/>
            <person name="Lombard V."/>
            <person name="Lucas S."/>
            <person name="Lundell T."/>
            <person name="Martin R."/>
            <person name="McLaughlin D.J."/>
            <person name="Morgenstern I."/>
            <person name="Morin E."/>
            <person name="Murat C."/>
            <person name="Nagy L.G."/>
            <person name="Nolan M."/>
            <person name="Ohm R.A."/>
            <person name="Patyshakuliyeva A."/>
            <person name="Rokas A."/>
            <person name="Ruiz-Duenas F.J."/>
            <person name="Sabat G."/>
            <person name="Salamov A."/>
            <person name="Samejima M."/>
            <person name="Schmutz J."/>
            <person name="Slot J.C."/>
            <person name="St John F."/>
            <person name="Stenlid J."/>
            <person name="Sun H."/>
            <person name="Sun S."/>
            <person name="Syed K."/>
            <person name="Tsang A."/>
            <person name="Wiebenga A."/>
            <person name="Young D."/>
            <person name="Pisabarro A."/>
            <person name="Eastwood D.C."/>
            <person name="Martin F."/>
            <person name="Cullen D."/>
            <person name="Grigoriev I.V."/>
            <person name="Hibbett D.S."/>
        </authorList>
    </citation>
    <scope>NUCLEOTIDE SEQUENCE [LARGE SCALE GENOMIC DNA]</scope>
    <source>
        <strain evidence="4">RWD-64-598 SS2</strain>
    </source>
</reference>
<comment type="caution">
    <text evidence="3">The sequence shown here is derived from an EMBL/GenBank/DDBJ whole genome shotgun (WGS) entry which is preliminary data.</text>
</comment>
<feature type="compositionally biased region" description="Pro residues" evidence="1">
    <location>
        <begin position="354"/>
        <end position="369"/>
    </location>
</feature>
<protein>
    <recommendedName>
        <fullName evidence="2">DH domain-containing protein</fullName>
    </recommendedName>
</protein>
<dbReference type="EMBL" id="JH711583">
    <property type="protein sequence ID" value="EIW77982.1"/>
    <property type="molecule type" value="Genomic_DNA"/>
</dbReference>
<feature type="compositionally biased region" description="Polar residues" evidence="1">
    <location>
        <begin position="14"/>
        <end position="28"/>
    </location>
</feature>
<evidence type="ECO:0000313" key="4">
    <source>
        <dbReference type="Proteomes" id="UP000053558"/>
    </source>
</evidence>
<accession>A0A5M3MFJ2</accession>
<dbReference type="GO" id="GO:0005737">
    <property type="term" value="C:cytoplasm"/>
    <property type="evidence" value="ECO:0007669"/>
    <property type="project" value="TreeGrafter"/>
</dbReference>
<dbReference type="InterPro" id="IPR051092">
    <property type="entry name" value="FYVE_RhoGEF_PH"/>
</dbReference>
<dbReference type="PROSITE" id="PS50010">
    <property type="entry name" value="DH_2"/>
    <property type="match status" value="1"/>
</dbReference>
<feature type="region of interest" description="Disordered" evidence="1">
    <location>
        <begin position="701"/>
        <end position="751"/>
    </location>
</feature>
<feature type="compositionally biased region" description="Polar residues" evidence="1">
    <location>
        <begin position="209"/>
        <end position="236"/>
    </location>
</feature>
<feature type="region of interest" description="Disordered" evidence="1">
    <location>
        <begin position="411"/>
        <end position="462"/>
    </location>
</feature>
<keyword evidence="4" id="KW-1185">Reference proteome</keyword>
<feature type="domain" description="DH" evidence="2">
    <location>
        <begin position="815"/>
        <end position="1025"/>
    </location>
</feature>
<feature type="compositionally biased region" description="Polar residues" evidence="1">
    <location>
        <begin position="412"/>
        <end position="422"/>
    </location>
</feature>
<feature type="compositionally biased region" description="Polar residues" evidence="1">
    <location>
        <begin position="1253"/>
        <end position="1264"/>
    </location>
</feature>
<feature type="compositionally biased region" description="Low complexity" evidence="1">
    <location>
        <begin position="338"/>
        <end position="352"/>
    </location>
</feature>
<feature type="region of interest" description="Disordered" evidence="1">
    <location>
        <begin position="1"/>
        <end position="321"/>
    </location>
</feature>
<dbReference type="Gene3D" id="1.20.900.10">
    <property type="entry name" value="Dbl homology (DH) domain"/>
    <property type="match status" value="1"/>
</dbReference>
<dbReference type="GO" id="GO:0005085">
    <property type="term" value="F:guanyl-nucleotide exchange factor activity"/>
    <property type="evidence" value="ECO:0007669"/>
    <property type="project" value="InterPro"/>
</dbReference>
<feature type="region of interest" description="Disordered" evidence="1">
    <location>
        <begin position="498"/>
        <end position="546"/>
    </location>
</feature>
<feature type="compositionally biased region" description="Basic residues" evidence="1">
    <location>
        <begin position="1"/>
        <end position="12"/>
    </location>
</feature>
<dbReference type="OrthoDB" id="1716625at2759"/>
<organism evidence="3 4">
    <name type="scientific">Coniophora puteana (strain RWD-64-598)</name>
    <name type="common">Brown rot fungus</name>
    <dbReference type="NCBI Taxonomy" id="741705"/>
    <lineage>
        <taxon>Eukaryota</taxon>
        <taxon>Fungi</taxon>
        <taxon>Dikarya</taxon>
        <taxon>Basidiomycota</taxon>
        <taxon>Agaricomycotina</taxon>
        <taxon>Agaricomycetes</taxon>
        <taxon>Agaricomycetidae</taxon>
        <taxon>Boletales</taxon>
        <taxon>Coniophorineae</taxon>
        <taxon>Coniophoraceae</taxon>
        <taxon>Coniophora</taxon>
    </lineage>
</organism>
<feature type="compositionally biased region" description="Basic and acidic residues" evidence="1">
    <location>
        <begin position="450"/>
        <end position="462"/>
    </location>
</feature>
<dbReference type="Proteomes" id="UP000053558">
    <property type="component" value="Unassembled WGS sequence"/>
</dbReference>
<name>A0A5M3MFJ2_CONPW</name>
<dbReference type="PANTHER" id="PTHR12673">
    <property type="entry name" value="FACIOGENITAL DYSPLASIA PROTEIN"/>
    <property type="match status" value="1"/>
</dbReference>
<feature type="compositionally biased region" description="Basic and acidic residues" evidence="1">
    <location>
        <begin position="701"/>
        <end position="715"/>
    </location>
</feature>
<feature type="region of interest" description="Disordered" evidence="1">
    <location>
        <begin position="338"/>
        <end position="388"/>
    </location>
</feature>
<evidence type="ECO:0000256" key="1">
    <source>
        <dbReference type="SAM" id="MobiDB-lite"/>
    </source>
</evidence>
<dbReference type="SMART" id="SM00325">
    <property type="entry name" value="RhoGEF"/>
    <property type="match status" value="1"/>
</dbReference>